<name>A0ABN9ZGB6_PIPNA</name>
<accession>A0ABN9ZGB6</accession>
<gene>
    <name evidence="1" type="ORF">MPIPNATIZW_LOCUS5680</name>
</gene>
<protein>
    <submittedName>
        <fullName evidence="1">Uncharacterized protein</fullName>
    </submittedName>
</protein>
<evidence type="ECO:0000313" key="1">
    <source>
        <dbReference type="EMBL" id="CAK6437374.1"/>
    </source>
</evidence>
<dbReference type="PANTHER" id="PTHR48195:SF2">
    <property type="entry name" value="FRIEND VIRUS SUSCEPTIBILITY PROTEIN 1"/>
    <property type="match status" value="1"/>
</dbReference>
<dbReference type="Proteomes" id="UP001314169">
    <property type="component" value="Chromosome 15"/>
</dbReference>
<reference evidence="1" key="1">
    <citation type="submission" date="2023-12" db="EMBL/GenBank/DDBJ databases">
        <authorList>
            <person name="Brown T."/>
        </authorList>
    </citation>
    <scope>NUCLEOTIDE SEQUENCE</scope>
</reference>
<sequence>MAESTKGQAHHHYTYTELLAIAQHFRQGPQEHMVAWILRVYDQGGMVLVLSFRELALLGNLTHDAIFNCLCRDRQWIGPTALLAWLLKAWRQRWPSFLHFKDPFGTWFSMEQAMPLARQLGMLQWIYHEPAFEQAPCPAPEDMPFTRDMYQRLMALASNPQFWLQLADLPGNDMTVLEALVEIQKRSGQGAPASEPRVSGESTKFFLGRHVTLTASKPVGLSSNFQSSGSWFGEM</sequence>
<evidence type="ECO:0000313" key="2">
    <source>
        <dbReference type="Proteomes" id="UP001314169"/>
    </source>
</evidence>
<dbReference type="InterPro" id="IPR053270">
    <property type="entry name" value="Fv1_restriction_factor"/>
</dbReference>
<dbReference type="PANTHER" id="PTHR48195">
    <property type="entry name" value="FRIEND VIRUS SUSCEPTIBILITY PROTEIN 1"/>
    <property type="match status" value="1"/>
</dbReference>
<organism evidence="1 2">
    <name type="scientific">Pipistrellus nathusii</name>
    <name type="common">Nathusius' pipistrelle</name>
    <dbReference type="NCBI Taxonomy" id="59473"/>
    <lineage>
        <taxon>Eukaryota</taxon>
        <taxon>Metazoa</taxon>
        <taxon>Chordata</taxon>
        <taxon>Craniata</taxon>
        <taxon>Vertebrata</taxon>
        <taxon>Euteleostomi</taxon>
        <taxon>Mammalia</taxon>
        <taxon>Eutheria</taxon>
        <taxon>Laurasiatheria</taxon>
        <taxon>Chiroptera</taxon>
        <taxon>Yangochiroptera</taxon>
        <taxon>Vespertilionidae</taxon>
        <taxon>Pipistrellus</taxon>
    </lineage>
</organism>
<keyword evidence="2" id="KW-1185">Reference proteome</keyword>
<proteinExistence type="predicted"/>
<dbReference type="EMBL" id="OY882872">
    <property type="protein sequence ID" value="CAK6437374.1"/>
    <property type="molecule type" value="Genomic_DNA"/>
</dbReference>